<dbReference type="EMBL" id="DXEK01000091">
    <property type="protein sequence ID" value="HIX77058.1"/>
    <property type="molecule type" value="Genomic_DNA"/>
</dbReference>
<reference evidence="2" key="1">
    <citation type="journal article" date="2021" name="PeerJ">
        <title>Extensive microbial diversity within the chicken gut microbiome revealed by metagenomics and culture.</title>
        <authorList>
            <person name="Gilroy R."/>
            <person name="Ravi A."/>
            <person name="Getino M."/>
            <person name="Pursley I."/>
            <person name="Horton D.L."/>
            <person name="Alikhan N.F."/>
            <person name="Baker D."/>
            <person name="Gharbi K."/>
            <person name="Hall N."/>
            <person name="Watson M."/>
            <person name="Adriaenssens E.M."/>
            <person name="Foster-Nyarko E."/>
            <person name="Jarju S."/>
            <person name="Secka A."/>
            <person name="Antonio M."/>
            <person name="Oren A."/>
            <person name="Chaudhuri R.R."/>
            <person name="La Ragione R."/>
            <person name="Hildebrand F."/>
            <person name="Pallen M.J."/>
        </authorList>
    </citation>
    <scope>NUCLEOTIDE SEQUENCE</scope>
    <source>
        <strain evidence="2">CHK183-1962</strain>
    </source>
</reference>
<keyword evidence="1" id="KW-1133">Transmembrane helix</keyword>
<evidence type="ECO:0000313" key="3">
    <source>
        <dbReference type="Proteomes" id="UP000886890"/>
    </source>
</evidence>
<name>A0A9D1XCN2_9FIRM</name>
<evidence type="ECO:0000256" key="1">
    <source>
        <dbReference type="SAM" id="Phobius"/>
    </source>
</evidence>
<feature type="transmembrane region" description="Helical" evidence="1">
    <location>
        <begin position="106"/>
        <end position="123"/>
    </location>
</feature>
<dbReference type="NCBIfam" id="TIGR04086">
    <property type="entry name" value="TIGR04086_membr"/>
    <property type="match status" value="1"/>
</dbReference>
<feature type="transmembrane region" description="Helical" evidence="1">
    <location>
        <begin position="74"/>
        <end position="94"/>
    </location>
</feature>
<dbReference type="InterPro" id="IPR023804">
    <property type="entry name" value="DUF3792_TM"/>
</dbReference>
<dbReference type="Pfam" id="PF12670">
    <property type="entry name" value="DUF3792"/>
    <property type="match status" value="1"/>
</dbReference>
<feature type="transmembrane region" description="Helical" evidence="1">
    <location>
        <begin position="45"/>
        <end position="65"/>
    </location>
</feature>
<reference evidence="2" key="2">
    <citation type="submission" date="2021-04" db="EMBL/GenBank/DDBJ databases">
        <authorList>
            <person name="Gilroy R."/>
        </authorList>
    </citation>
    <scope>NUCLEOTIDE SEQUENCE</scope>
    <source>
        <strain evidence="2">CHK183-1962</strain>
    </source>
</reference>
<protein>
    <submittedName>
        <fullName evidence="2">TIGR04086 family membrane protein</fullName>
    </submittedName>
</protein>
<keyword evidence="1" id="KW-0812">Transmembrane</keyword>
<sequence length="124" mass="13331">MEQSKNRMQKIRSLLEALLGAWLVTGVLLLILAVLLWKLNLKESQVSVGITVTYLLSCFTGGWILGRKTGKRKFLFGLLLGICYFLLLLAISMIAHPGGLPQVRGILTSLALCAAGGMAGGMLS</sequence>
<proteinExistence type="predicted"/>
<feature type="transmembrane region" description="Helical" evidence="1">
    <location>
        <begin position="21"/>
        <end position="39"/>
    </location>
</feature>
<comment type="caution">
    <text evidence="2">The sequence shown here is derived from an EMBL/GenBank/DDBJ whole genome shotgun (WGS) entry which is preliminary data.</text>
</comment>
<dbReference type="AlphaFoldDB" id="A0A9D1XCN2"/>
<evidence type="ECO:0000313" key="2">
    <source>
        <dbReference type="EMBL" id="HIX77058.1"/>
    </source>
</evidence>
<organism evidence="2 3">
    <name type="scientific">Candidatus Fusicatenibacter merdavium</name>
    <dbReference type="NCBI Taxonomy" id="2838600"/>
    <lineage>
        <taxon>Bacteria</taxon>
        <taxon>Bacillati</taxon>
        <taxon>Bacillota</taxon>
        <taxon>Clostridia</taxon>
        <taxon>Lachnospirales</taxon>
        <taxon>Lachnospiraceae</taxon>
        <taxon>Fusicatenibacter</taxon>
    </lineage>
</organism>
<accession>A0A9D1XCN2</accession>
<gene>
    <name evidence="2" type="ORF">H9734_05610</name>
</gene>
<keyword evidence="1" id="KW-0472">Membrane</keyword>
<dbReference type="Proteomes" id="UP000886890">
    <property type="component" value="Unassembled WGS sequence"/>
</dbReference>